<dbReference type="InterPro" id="IPR003587">
    <property type="entry name" value="Hint_dom_N"/>
</dbReference>
<keyword evidence="1" id="KW-0677">Repeat</keyword>
<dbReference type="STRING" id="1912961.BU204_27005"/>
<evidence type="ECO:0000256" key="2">
    <source>
        <dbReference type="SAM" id="MobiDB-lite"/>
    </source>
</evidence>
<dbReference type="InterPro" id="IPR056823">
    <property type="entry name" value="TEN-like_YD-shell"/>
</dbReference>
<dbReference type="InterPro" id="IPR050708">
    <property type="entry name" value="T6SS_VgrG/RHS"/>
</dbReference>
<dbReference type="InterPro" id="IPR022385">
    <property type="entry name" value="Rhs_assc_core"/>
</dbReference>
<dbReference type="NCBIfam" id="TIGR01643">
    <property type="entry name" value="YD_repeat_2x"/>
    <property type="match status" value="3"/>
</dbReference>
<evidence type="ECO:0000313" key="4">
    <source>
        <dbReference type="EMBL" id="OLF13453.1"/>
    </source>
</evidence>
<dbReference type="Gene3D" id="2.180.10.10">
    <property type="entry name" value="RHS repeat-associated core"/>
    <property type="match status" value="2"/>
</dbReference>
<proteinExistence type="predicted"/>
<feature type="compositionally biased region" description="Basic and acidic residues" evidence="2">
    <location>
        <begin position="1"/>
        <end position="14"/>
    </location>
</feature>
<dbReference type="EMBL" id="MSIE01000055">
    <property type="protein sequence ID" value="OLF13453.1"/>
    <property type="molecule type" value="Genomic_DNA"/>
</dbReference>
<keyword evidence="5" id="KW-1185">Reference proteome</keyword>
<gene>
    <name evidence="4" type="ORF">BU204_27005</name>
</gene>
<dbReference type="NCBIfam" id="TIGR03696">
    <property type="entry name" value="Rhs_assc_core"/>
    <property type="match status" value="1"/>
</dbReference>
<sequence length="1867" mass="205056">MWKPKDDDGSRVERMTTVGNGDDTGESWKITTVDGTQYFFGSTPAAKSTWTVPVYGDDVNEPCHGNTFDASWCTQAYRWNLDKVVDRFGNMMRYVYQTETNFYGRNKNSAATEYVRGGWLDRIDYGLRADNTAITASAQVTFDVADRCVPGSNCVLTKPDNFPDVPLNLKCDGGTCTNKWSPTFWTTKRLAKITSRIRNGSAYDPVDSWALRHELPDPGDGDKAALWLKGITHTGHTGTAITLPEVTFDGARKPNRVYGTDGYSALIRFRMNAITSESGGITSINYADPECVHGSHMPANPETNVMRCYPQRWVPPMSPERTDYFHKYVVASVAAYDGLAGTLAVETSYEYLGGAAWHFDTSEFTPEDKKTWNEFRGFGRVRIRNGSGHDAPKTMTEQRFYRGMDGDKLPSGTRQVTVTDSKNGKRTDADWLHGIQFENATFEREGPSNQADPPRLSRTISTPVVHGPTATRGTRSARIVRTGQERTFTLLENDTERETMVETTYDQHYGLATQVNDLGDVTTAADDLCTRTTRVPNTGAPWLIDFPSTKETVSVRCGQTPSYPDHAVSAARTSYDGQSAGVAPAIGNITRTEAASARPASNPVYVTQGTFTYDKHGRPRTSTDILGHTTTTTYTPAEGGPLTQTVSTTPPTPGVTAGLVTTTTIDPRRGQPTVVVDPNNRRTEVAYDALGRSTEVWLANRRRVDYANGSVKFAYQVRNNAPNVVTTTTLGPNGVYTSVNQIYDGLLRPRQTQSSAVGTGRLITDVRYDSHGRAYRTTQPYFNSAAVDSNLWLTTDQNIHSLTETEYDGAGRPVAQVFKGGGIEKWRTTTAYGGDRVHVTPPEGGTATTTITDARGRTTELRTYQAPTPTGDYDTTTYAYTPAGQLKTVEDPAENTWSYTYDLRGRHTTSVDPDRGTTRMTYNDANQLTTTEDARGVKLAYSYDSLGRMTHTYRDQVGGTKLAEWVYDTALLGKGYLKSSTRWVGNSAYTTSVYSYTTFYKPTQTTVTIPAAEQELAGEYTANFGYDWDGSLSGEVYPAAGELPRESVNYVQDDWGRPLSSSGAHNGTVELVTSTGYTRYGEPERIQIGEGTKRVWLSYYYEDQTRRLKRTVVDAELPSPMQADTHYAYDDAGNVTSVADKTAGQTADTQCFRYDHLRRLTEAWTPAADCAGDPSATALGGPAPYWRSYGYDVVGNRTAETEHAIGGDVTRTYDYTGHALDSVVTEHAGGTNLKEFEYDPVGNTTTRTDSGEDQTLEWDAEGHLAKVTEASGAETSFLYTAEGSRLIRRDAQAVTLYLGNQEIRLDRQTKARTATRYYQHGSLQIAVRTGSGLTWLATDHQGTGSLALKSTTLEVFRRRQLPFGESRGDNPVFWPDQRGFVGGVKDELTGLTHLGAREYDPALGRFVSVDPIMDLANPQQMHGYTYSNNNPVTSSDPSGLYCDSCDYYKHTKGEGSGSNKAGCQAYSDGRCGAGSSGRKKRKKKSTPAHYCDGCNWPTARGLYPSKVGVFGRPEIDLEELQRRGVQLDAKSWELFNNSGDEYRLSQLEPLAGYEPPTPVSWGDLVDFVYQLTPVSDIANCANGTESCLWILTNIPVLKVIKALDTSADALKTTEKVDVSTGKISCPSSFVPGTKVLMADGTTKPIEAIQVGDQVLSTDPDTGETGPRTVVATITSQGVKDLTTLTIDTDGDYGTETGTLTATTNHPFWDDNRGQWVLAGDLQPRDELNERTPRPATLIDSDSTRQYQGVRNLTVAGLHTYYVMAGDTPILVHNDDEDDYNQAINKALSWLDERGFKAEKATIGRFGTIAGKPIGMQTADGKTGFRIEFDDRNGAHINVWSGKEKGPHFNFNASEATVTKIQGRFGCN</sequence>
<dbReference type="Pfam" id="PF25023">
    <property type="entry name" value="TEN_YD-shell"/>
    <property type="match status" value="2"/>
</dbReference>
<dbReference type="InterPro" id="IPR030934">
    <property type="entry name" value="Intein_C"/>
</dbReference>
<dbReference type="CDD" id="cd00081">
    <property type="entry name" value="Hint"/>
    <property type="match status" value="1"/>
</dbReference>
<feature type="domain" description="WW" evidence="3">
    <location>
        <begin position="28"/>
        <end position="53"/>
    </location>
</feature>
<evidence type="ECO:0000259" key="3">
    <source>
        <dbReference type="PROSITE" id="PS01159"/>
    </source>
</evidence>
<dbReference type="Proteomes" id="UP000185596">
    <property type="component" value="Unassembled WGS sequence"/>
</dbReference>
<feature type="compositionally biased region" description="Low complexity" evidence="2">
    <location>
        <begin position="622"/>
        <end position="653"/>
    </location>
</feature>
<dbReference type="CDD" id="cd20692">
    <property type="entry name" value="CdiA-CT_Ec-like"/>
    <property type="match status" value="1"/>
</dbReference>
<comment type="caution">
    <text evidence="4">The sequence shown here is derived from an EMBL/GenBank/DDBJ whole genome shotgun (WGS) entry which is preliminary data.</text>
</comment>
<dbReference type="PANTHER" id="PTHR32305">
    <property type="match status" value="1"/>
</dbReference>
<feature type="compositionally biased region" description="Polar residues" evidence="2">
    <location>
        <begin position="412"/>
        <end position="421"/>
    </location>
</feature>
<reference evidence="4 5" key="1">
    <citation type="submission" date="2016-12" db="EMBL/GenBank/DDBJ databases">
        <title>The draft genome sequence of Actinophytocola sp. 11-183.</title>
        <authorList>
            <person name="Wang W."/>
            <person name="Yuan L."/>
        </authorList>
    </citation>
    <scope>NUCLEOTIDE SEQUENCE [LARGE SCALE GENOMIC DNA]</scope>
    <source>
        <strain evidence="4 5">11-183</strain>
    </source>
</reference>
<dbReference type="InterPro" id="IPR036844">
    <property type="entry name" value="Hint_dom_sf"/>
</dbReference>
<feature type="region of interest" description="Disordered" evidence="2">
    <location>
        <begin position="611"/>
        <end position="653"/>
    </location>
</feature>
<dbReference type="Pfam" id="PF07591">
    <property type="entry name" value="PT-HINT"/>
    <property type="match status" value="1"/>
</dbReference>
<dbReference type="SMART" id="SM00306">
    <property type="entry name" value="HintN"/>
    <property type="match status" value="1"/>
</dbReference>
<dbReference type="PANTHER" id="PTHR32305:SF17">
    <property type="entry name" value="TRNA NUCLEASE WAPA"/>
    <property type="match status" value="1"/>
</dbReference>
<evidence type="ECO:0000313" key="5">
    <source>
        <dbReference type="Proteomes" id="UP000185596"/>
    </source>
</evidence>
<dbReference type="InterPro" id="IPR001202">
    <property type="entry name" value="WW_dom"/>
</dbReference>
<name>A0A1Q8CGJ5_9PSEU</name>
<dbReference type="NCBIfam" id="TIGR01443">
    <property type="entry name" value="intein_Cterm"/>
    <property type="match status" value="1"/>
</dbReference>
<dbReference type="InterPro" id="IPR006530">
    <property type="entry name" value="YD"/>
</dbReference>
<protein>
    <recommendedName>
        <fullName evidence="3">WW domain-containing protein</fullName>
    </recommendedName>
</protein>
<dbReference type="Gene3D" id="2.170.16.10">
    <property type="entry name" value="Hedgehog/Intein (Hint) domain"/>
    <property type="match status" value="1"/>
</dbReference>
<dbReference type="SUPFAM" id="SSF51294">
    <property type="entry name" value="Hedgehog/intein (Hint) domain"/>
    <property type="match status" value="1"/>
</dbReference>
<organism evidence="4 5">
    <name type="scientific">Actinophytocola xanthii</name>
    <dbReference type="NCBI Taxonomy" id="1912961"/>
    <lineage>
        <taxon>Bacteria</taxon>
        <taxon>Bacillati</taxon>
        <taxon>Actinomycetota</taxon>
        <taxon>Actinomycetes</taxon>
        <taxon>Pseudonocardiales</taxon>
        <taxon>Pseudonocardiaceae</taxon>
    </lineage>
</organism>
<feature type="region of interest" description="Disordered" evidence="2">
    <location>
        <begin position="403"/>
        <end position="427"/>
    </location>
</feature>
<evidence type="ECO:0000256" key="1">
    <source>
        <dbReference type="ARBA" id="ARBA00022737"/>
    </source>
</evidence>
<feature type="region of interest" description="Disordered" evidence="2">
    <location>
        <begin position="443"/>
        <end position="473"/>
    </location>
</feature>
<dbReference type="PROSITE" id="PS01159">
    <property type="entry name" value="WW_DOMAIN_1"/>
    <property type="match status" value="1"/>
</dbReference>
<accession>A0A1Q8CGJ5</accession>
<feature type="region of interest" description="Disordered" evidence="2">
    <location>
        <begin position="1"/>
        <end position="23"/>
    </location>
</feature>